<dbReference type="GO" id="GO:0016787">
    <property type="term" value="F:hydrolase activity"/>
    <property type="evidence" value="ECO:0007669"/>
    <property type="project" value="UniProtKB-KW"/>
</dbReference>
<dbReference type="PROSITE" id="PS51462">
    <property type="entry name" value="NUDIX"/>
    <property type="match status" value="1"/>
</dbReference>
<keyword evidence="1 2" id="KW-0378">Hydrolase</keyword>
<evidence type="ECO:0000313" key="5">
    <source>
        <dbReference type="Proteomes" id="UP000631576"/>
    </source>
</evidence>
<keyword evidence="5" id="KW-1185">Reference proteome</keyword>
<dbReference type="InterPro" id="IPR020476">
    <property type="entry name" value="Nudix_hydrolase"/>
</dbReference>
<protein>
    <submittedName>
        <fullName evidence="4">NUDIX hydrolase</fullName>
    </submittedName>
</protein>
<evidence type="ECO:0000256" key="2">
    <source>
        <dbReference type="RuleBase" id="RU003476"/>
    </source>
</evidence>
<dbReference type="PANTHER" id="PTHR43736:SF4">
    <property type="entry name" value="SLR1690 PROTEIN"/>
    <property type="match status" value="1"/>
</dbReference>
<gene>
    <name evidence="4" type="ORF">H8S40_08280</name>
</gene>
<dbReference type="PANTHER" id="PTHR43736">
    <property type="entry name" value="ADP-RIBOSE PYROPHOSPHATASE"/>
    <property type="match status" value="1"/>
</dbReference>
<proteinExistence type="inferred from homology"/>
<dbReference type="EMBL" id="JACOPE010000001">
    <property type="protein sequence ID" value="MBC5683565.1"/>
    <property type="molecule type" value="Genomic_DNA"/>
</dbReference>
<dbReference type="CDD" id="cd18873">
    <property type="entry name" value="NUDIX_NadM_like"/>
    <property type="match status" value="1"/>
</dbReference>
<sequence>MEETEKEFLKKYDASKYQKPSVAADIVIFSTCNMENIDSGELKLLLVKRGKHPYKNAFALPGGFVGIDETIEEAARRELLEETGVDCEFLEQLRTTSTVDRDPRYRVISASYIALIDAEKYTIKAGDDASDAKWFAVSMKQNENKNWVLKLQSDKEELKAVLHEEKKKWIPESELRILENDGLAFDHALIIGYAIWKLKSWKKM</sequence>
<dbReference type="PRINTS" id="PR00502">
    <property type="entry name" value="NUDIXFAMILY"/>
</dbReference>
<comment type="similarity">
    <text evidence="2">Belongs to the Nudix hydrolase family.</text>
</comment>
<dbReference type="InterPro" id="IPR015797">
    <property type="entry name" value="NUDIX_hydrolase-like_dom_sf"/>
</dbReference>
<organism evidence="4 5">
    <name type="scientific">Ruminococcus hominis</name>
    <dbReference type="NCBI Taxonomy" id="2763065"/>
    <lineage>
        <taxon>Bacteria</taxon>
        <taxon>Bacillati</taxon>
        <taxon>Bacillota</taxon>
        <taxon>Clostridia</taxon>
        <taxon>Eubacteriales</taxon>
        <taxon>Oscillospiraceae</taxon>
        <taxon>Ruminococcus</taxon>
    </lineage>
</organism>
<evidence type="ECO:0000259" key="3">
    <source>
        <dbReference type="PROSITE" id="PS51462"/>
    </source>
</evidence>
<dbReference type="SUPFAM" id="SSF55811">
    <property type="entry name" value="Nudix"/>
    <property type="match status" value="1"/>
</dbReference>
<dbReference type="Proteomes" id="UP000631576">
    <property type="component" value="Unassembled WGS sequence"/>
</dbReference>
<accession>A0ABR7G7Z7</accession>
<feature type="domain" description="Nudix hydrolase" evidence="3">
    <location>
        <begin position="19"/>
        <end position="157"/>
    </location>
</feature>
<evidence type="ECO:0000313" key="4">
    <source>
        <dbReference type="EMBL" id="MBC5683565.1"/>
    </source>
</evidence>
<dbReference type="InterPro" id="IPR000086">
    <property type="entry name" value="NUDIX_hydrolase_dom"/>
</dbReference>
<dbReference type="PROSITE" id="PS00893">
    <property type="entry name" value="NUDIX_BOX"/>
    <property type="match status" value="1"/>
</dbReference>
<dbReference type="RefSeq" id="WP_186865029.1">
    <property type="nucleotide sequence ID" value="NZ_JACOPE010000001.1"/>
</dbReference>
<comment type="caution">
    <text evidence="4">The sequence shown here is derived from an EMBL/GenBank/DDBJ whole genome shotgun (WGS) entry which is preliminary data.</text>
</comment>
<dbReference type="Gene3D" id="3.90.79.10">
    <property type="entry name" value="Nucleoside Triphosphate Pyrophosphohydrolase"/>
    <property type="match status" value="1"/>
</dbReference>
<dbReference type="Pfam" id="PF00293">
    <property type="entry name" value="NUDIX"/>
    <property type="match status" value="1"/>
</dbReference>
<evidence type="ECO:0000256" key="1">
    <source>
        <dbReference type="ARBA" id="ARBA00022801"/>
    </source>
</evidence>
<dbReference type="InterPro" id="IPR020084">
    <property type="entry name" value="NUDIX_hydrolase_CS"/>
</dbReference>
<reference evidence="4 5" key="1">
    <citation type="submission" date="2020-08" db="EMBL/GenBank/DDBJ databases">
        <title>Genome public.</title>
        <authorList>
            <person name="Liu C."/>
            <person name="Sun Q."/>
        </authorList>
    </citation>
    <scope>NUCLEOTIDE SEQUENCE [LARGE SCALE GENOMIC DNA]</scope>
    <source>
        <strain evidence="4 5">NSJ-13</strain>
    </source>
</reference>
<name>A0ABR7G7Z7_9FIRM</name>